<evidence type="ECO:0000256" key="2">
    <source>
        <dbReference type="ARBA" id="ARBA00009820"/>
    </source>
</evidence>
<dbReference type="Pfam" id="PF04052">
    <property type="entry name" value="TolB_N"/>
    <property type="match status" value="1"/>
</dbReference>
<dbReference type="InterPro" id="IPR011659">
    <property type="entry name" value="WD40"/>
</dbReference>
<dbReference type="Pfam" id="PF07676">
    <property type="entry name" value="PD40"/>
    <property type="match status" value="4"/>
</dbReference>
<dbReference type="PANTHER" id="PTHR36842">
    <property type="entry name" value="PROTEIN TOLB HOMOLOG"/>
    <property type="match status" value="1"/>
</dbReference>
<dbReference type="Gene3D" id="3.40.50.10070">
    <property type="entry name" value="TolB, N-terminal domain"/>
    <property type="match status" value="1"/>
</dbReference>
<dbReference type="GO" id="GO:0042597">
    <property type="term" value="C:periplasmic space"/>
    <property type="evidence" value="ECO:0007669"/>
    <property type="project" value="UniProtKB-SubCell"/>
</dbReference>
<dbReference type="InterPro" id="IPR007195">
    <property type="entry name" value="TolB_N"/>
</dbReference>
<evidence type="ECO:0000313" key="6">
    <source>
        <dbReference type="EMBL" id="VAW55387.1"/>
    </source>
</evidence>
<dbReference type="SUPFAM" id="SSF69304">
    <property type="entry name" value="Tricorn protease N-terminal domain"/>
    <property type="match status" value="1"/>
</dbReference>
<dbReference type="GO" id="GO:0017038">
    <property type="term" value="P:protein import"/>
    <property type="evidence" value="ECO:0007669"/>
    <property type="project" value="InterPro"/>
</dbReference>
<accession>A0A3B0WXG2</accession>
<keyword evidence="4" id="KW-0574">Periplasm</keyword>
<comment type="subcellular location">
    <subcellularLocation>
        <location evidence="1">Periplasm</location>
    </subcellularLocation>
</comment>
<dbReference type="EMBL" id="UOFE01000048">
    <property type="protein sequence ID" value="VAW55387.1"/>
    <property type="molecule type" value="Genomic_DNA"/>
</dbReference>
<feature type="domain" description="TolB N-terminal" evidence="5">
    <location>
        <begin position="22"/>
        <end position="127"/>
    </location>
</feature>
<gene>
    <name evidence="6" type="ORF">MNBD_GAMMA05-2442</name>
</gene>
<reference evidence="6" key="1">
    <citation type="submission" date="2018-06" db="EMBL/GenBank/DDBJ databases">
        <authorList>
            <person name="Zhirakovskaya E."/>
        </authorList>
    </citation>
    <scope>NUCLEOTIDE SEQUENCE</scope>
</reference>
<evidence type="ECO:0000256" key="3">
    <source>
        <dbReference type="ARBA" id="ARBA00022729"/>
    </source>
</evidence>
<dbReference type="PANTHER" id="PTHR36842:SF1">
    <property type="entry name" value="PROTEIN TOLB"/>
    <property type="match status" value="1"/>
</dbReference>
<protein>
    <submittedName>
        <fullName evidence="6">Tol-Pal system beta propeller repeat protein TolB</fullName>
    </submittedName>
</protein>
<keyword evidence="3" id="KW-0732">Signal</keyword>
<organism evidence="6">
    <name type="scientific">hydrothermal vent metagenome</name>
    <dbReference type="NCBI Taxonomy" id="652676"/>
    <lineage>
        <taxon>unclassified sequences</taxon>
        <taxon>metagenomes</taxon>
        <taxon>ecological metagenomes</taxon>
    </lineage>
</organism>
<evidence type="ECO:0000256" key="1">
    <source>
        <dbReference type="ARBA" id="ARBA00004418"/>
    </source>
</evidence>
<evidence type="ECO:0000259" key="5">
    <source>
        <dbReference type="Pfam" id="PF04052"/>
    </source>
</evidence>
<comment type="similarity">
    <text evidence="2">Belongs to the TolB family.</text>
</comment>
<dbReference type="SUPFAM" id="SSF52964">
    <property type="entry name" value="TolB, N-terminal domain"/>
    <property type="match status" value="1"/>
</dbReference>
<dbReference type="InterPro" id="IPR011042">
    <property type="entry name" value="6-blade_b-propeller_TolB-like"/>
</dbReference>
<dbReference type="HAMAP" id="MF_00671">
    <property type="entry name" value="TolB"/>
    <property type="match status" value="1"/>
</dbReference>
<name>A0A3B0WXG2_9ZZZZ</name>
<proteinExistence type="inferred from homology"/>
<sequence>MIKKIIISLFCLSFTSVAHAVLKIDITEGFEGALPIAVIPFKWNGAAKVANGDVSAIVVSDLARSGKFSPVAEKDLIARPQKLADVHYKTWRIAGMDHIVIGDVSKQANGNYQIQFRLIDILKAKQVLGYSFTATDKTLRDVSHQISDYIFTHITGLPGAFSTRIAYVTTKRSKSGTSSQLQVSDTDGYNPQTLLTSDQPVMSPTWSPDGSQLAYVSFESGQAEIYTHNIRTGVRKSRSKFPGLNGSPSWSPDGKKLVMTLSKDGNPDIYVLTLSSNKLQRVTNHWSIDTEAVWTVDGGSIIYTSSRSGKPQLYRQKAVAGAKPERLTYEGGYNASASVSADGKYVAYVHGEGKVYRVAVLELATKSSRILTDGPLDESPVYAPNNSMILFASQESRQAVLAAVSVDGRQKQRLAFSDGEVREPSWAAVRY</sequence>
<dbReference type="Gene3D" id="2.120.10.30">
    <property type="entry name" value="TolB, C-terminal domain"/>
    <property type="match status" value="1"/>
</dbReference>
<dbReference type="InterPro" id="IPR014167">
    <property type="entry name" value="Tol-Pal_TolB"/>
</dbReference>
<dbReference type="NCBIfam" id="TIGR02800">
    <property type="entry name" value="propeller_TolB"/>
    <property type="match status" value="1"/>
</dbReference>
<evidence type="ECO:0000256" key="4">
    <source>
        <dbReference type="ARBA" id="ARBA00022764"/>
    </source>
</evidence>
<dbReference type="AlphaFoldDB" id="A0A3B0WXG2"/>